<proteinExistence type="predicted"/>
<dbReference type="EMBL" id="MNUE01000052">
    <property type="protein sequence ID" value="OJD31105.1"/>
    <property type="molecule type" value="Genomic_DNA"/>
</dbReference>
<accession>A0A1J9QRQ9</accession>
<gene>
    <name evidence="1" type="ORF">BKCO1_5200021</name>
</gene>
<protein>
    <submittedName>
        <fullName evidence="1">Uncharacterized protein</fullName>
    </submittedName>
</protein>
<name>A0A1J9QRQ9_9PEZI</name>
<dbReference type="Proteomes" id="UP000183809">
    <property type="component" value="Unassembled WGS sequence"/>
</dbReference>
<comment type="caution">
    <text evidence="1">The sequence shown here is derived from an EMBL/GenBank/DDBJ whole genome shotgun (WGS) entry which is preliminary data.</text>
</comment>
<dbReference type="GeneID" id="31017295"/>
<reference evidence="1 2" key="1">
    <citation type="submission" date="2016-10" db="EMBL/GenBank/DDBJ databases">
        <title>Proteomics and genomics reveal pathogen-plant mechanisms compatible with a hemibiotrophic lifestyle of Diplodia corticola.</title>
        <authorList>
            <person name="Fernandes I."/>
            <person name="De Jonge R."/>
            <person name="Van De Peer Y."/>
            <person name="Devreese B."/>
            <person name="Alves A."/>
            <person name="Esteves A.C."/>
        </authorList>
    </citation>
    <scope>NUCLEOTIDE SEQUENCE [LARGE SCALE GENOMIC DNA]</scope>
    <source>
        <strain evidence="1 2">CBS 112549</strain>
    </source>
</reference>
<organism evidence="1 2">
    <name type="scientific">Diplodia corticola</name>
    <dbReference type="NCBI Taxonomy" id="236234"/>
    <lineage>
        <taxon>Eukaryota</taxon>
        <taxon>Fungi</taxon>
        <taxon>Dikarya</taxon>
        <taxon>Ascomycota</taxon>
        <taxon>Pezizomycotina</taxon>
        <taxon>Dothideomycetes</taxon>
        <taxon>Dothideomycetes incertae sedis</taxon>
        <taxon>Botryosphaeriales</taxon>
        <taxon>Botryosphaeriaceae</taxon>
        <taxon>Diplodia</taxon>
    </lineage>
</organism>
<keyword evidence="2" id="KW-1185">Reference proteome</keyword>
<dbReference type="OrthoDB" id="10318714at2759"/>
<dbReference type="AlphaFoldDB" id="A0A1J9QRQ9"/>
<evidence type="ECO:0000313" key="2">
    <source>
        <dbReference type="Proteomes" id="UP000183809"/>
    </source>
</evidence>
<sequence>MLSGKLPYKKGRALRPSRVWIYRIQPPFEPFTFLVPLVRIQDPVPMVALIEKHALEPKPFMSFSPKAVAAQEAIKVQGRRYAKLRDEAGNVDVLRDILKSMIAESEKLIHTLAQQQSTASAEPFDVHERRIETLQASIAQYRLQSLHLELDDGAQGKEGWDEQERSSWLKLCD</sequence>
<dbReference type="RefSeq" id="XP_020127365.1">
    <property type="nucleotide sequence ID" value="XM_020277034.1"/>
</dbReference>
<evidence type="ECO:0000313" key="1">
    <source>
        <dbReference type="EMBL" id="OJD31105.1"/>
    </source>
</evidence>